<dbReference type="RefSeq" id="WP_349637482.1">
    <property type="nucleotide sequence ID" value="NZ_CP090958.1"/>
</dbReference>
<proteinExistence type="predicted"/>
<dbReference type="PANTHER" id="PTHR38480">
    <property type="entry name" value="SLR0254 PROTEIN"/>
    <property type="match status" value="1"/>
</dbReference>
<feature type="domain" description="RDD" evidence="6">
    <location>
        <begin position="17"/>
        <end position="147"/>
    </location>
</feature>
<dbReference type="EMBL" id="CP090958">
    <property type="protein sequence ID" value="WGW10702.1"/>
    <property type="molecule type" value="Genomic_DNA"/>
</dbReference>
<feature type="transmembrane region" description="Helical" evidence="5">
    <location>
        <begin position="58"/>
        <end position="78"/>
    </location>
</feature>
<keyword evidence="3 5" id="KW-1133">Transmembrane helix</keyword>
<dbReference type="InterPro" id="IPR010432">
    <property type="entry name" value="RDD"/>
</dbReference>
<evidence type="ECO:0000259" key="6">
    <source>
        <dbReference type="Pfam" id="PF06271"/>
    </source>
</evidence>
<keyword evidence="2 5" id="KW-0812">Transmembrane</keyword>
<name>A0ABY8QP13_9MICO</name>
<evidence type="ECO:0000256" key="3">
    <source>
        <dbReference type="ARBA" id="ARBA00022989"/>
    </source>
</evidence>
<reference evidence="7 8" key="1">
    <citation type="submission" date="2023-05" db="EMBL/GenBank/DDBJ databases">
        <title>Lithophilousrod everest ZFBP1038 complete genpme.</title>
        <authorList>
            <person name="Tian M."/>
        </authorList>
    </citation>
    <scope>NUCLEOTIDE SEQUENCE [LARGE SCALE GENOMIC DNA]</scope>
    <source>
        <strain evidence="7 8">ZFBP1038</strain>
    </source>
</reference>
<protein>
    <submittedName>
        <fullName evidence="7">RDD family protein</fullName>
    </submittedName>
</protein>
<dbReference type="Pfam" id="PF06271">
    <property type="entry name" value="RDD"/>
    <property type="match status" value="1"/>
</dbReference>
<evidence type="ECO:0000256" key="1">
    <source>
        <dbReference type="ARBA" id="ARBA00004141"/>
    </source>
</evidence>
<evidence type="ECO:0000313" key="8">
    <source>
        <dbReference type="Proteomes" id="UP001209083"/>
    </source>
</evidence>
<evidence type="ECO:0000313" key="7">
    <source>
        <dbReference type="EMBL" id="WGW10702.1"/>
    </source>
</evidence>
<evidence type="ECO:0000256" key="4">
    <source>
        <dbReference type="ARBA" id="ARBA00023136"/>
    </source>
</evidence>
<keyword evidence="8" id="KW-1185">Reference proteome</keyword>
<dbReference type="PANTHER" id="PTHR38480:SF1">
    <property type="entry name" value="SLR0254 PROTEIN"/>
    <property type="match status" value="1"/>
</dbReference>
<evidence type="ECO:0000256" key="2">
    <source>
        <dbReference type="ARBA" id="ARBA00022692"/>
    </source>
</evidence>
<keyword evidence="4 5" id="KW-0472">Membrane</keyword>
<comment type="subcellular location">
    <subcellularLocation>
        <location evidence="1">Membrane</location>
        <topology evidence="1">Multi-pass membrane protein</topology>
    </subcellularLocation>
</comment>
<feature type="transmembrane region" description="Helical" evidence="5">
    <location>
        <begin position="114"/>
        <end position="134"/>
    </location>
</feature>
<sequence length="292" mass="31853">MSTVVTGEAVALDLKPASIAMRGLGTLIDFVAINLVYIGLIIATAWVLDRAAADSSSLLGAFALGYYVLVYVAIPVTVETLTRGKSLGKLAVGLRVVREDGGSIRFRHALIRGMLWQVEVAAVFGGVAALVGLVSHRSKRVGDYLAGTYALSDRAARNKVQLSVMPPRLTQWAATADIRSLPDDLGARISQFLSNAPRLNPGARMALAVSLAEQVNRYAAPAPPPGTYPEEFLAAVCTVRRDRDFERLARQARELQRHDEALHRLPFRMDEYDPERNYGANGYPQTTREVSY</sequence>
<organism evidence="7 8">
    <name type="scientific">Saxibacter everestensis</name>
    <dbReference type="NCBI Taxonomy" id="2909229"/>
    <lineage>
        <taxon>Bacteria</taxon>
        <taxon>Bacillati</taxon>
        <taxon>Actinomycetota</taxon>
        <taxon>Actinomycetes</taxon>
        <taxon>Micrococcales</taxon>
        <taxon>Brevibacteriaceae</taxon>
        <taxon>Saxibacter</taxon>
    </lineage>
</organism>
<gene>
    <name evidence="7" type="ORF">LWF01_11220</name>
</gene>
<accession>A0ABY8QP13</accession>
<feature type="transmembrane region" description="Helical" evidence="5">
    <location>
        <begin position="24"/>
        <end position="46"/>
    </location>
</feature>
<evidence type="ECO:0000256" key="5">
    <source>
        <dbReference type="SAM" id="Phobius"/>
    </source>
</evidence>
<dbReference type="Proteomes" id="UP001209083">
    <property type="component" value="Chromosome"/>
</dbReference>